<dbReference type="InterPro" id="IPR029228">
    <property type="entry name" value="Alkyl_sulf_dimr"/>
</dbReference>
<dbReference type="AlphaFoldDB" id="A0A157ZB47"/>
<keyword evidence="2" id="KW-0479">Metal-binding</keyword>
<keyword evidence="11" id="KW-1185">Reference proteome</keyword>
<evidence type="ECO:0000256" key="2">
    <source>
        <dbReference type="ARBA" id="ARBA00022723"/>
    </source>
</evidence>
<dbReference type="Pfam" id="PF14863">
    <property type="entry name" value="Alkyl_sulf_dimr"/>
    <property type="match status" value="1"/>
</dbReference>
<dbReference type="GO" id="GO:0046983">
    <property type="term" value="F:protein dimerization activity"/>
    <property type="evidence" value="ECO:0007669"/>
    <property type="project" value="InterPro"/>
</dbReference>
<dbReference type="Pfam" id="PF14864">
    <property type="entry name" value="Alkyl_sulf_C"/>
    <property type="match status" value="1"/>
</dbReference>
<dbReference type="Pfam" id="PF00753">
    <property type="entry name" value="Lactamase_B"/>
    <property type="match status" value="1"/>
</dbReference>
<dbReference type="FunFam" id="3.60.15.30:FF:000001">
    <property type="entry name" value="Alkyl/aryl-sulfatase BDS1"/>
    <property type="match status" value="1"/>
</dbReference>
<evidence type="ECO:0000256" key="4">
    <source>
        <dbReference type="ARBA" id="ARBA00022833"/>
    </source>
</evidence>
<dbReference type="GO" id="GO:0046872">
    <property type="term" value="F:metal ion binding"/>
    <property type="evidence" value="ECO:0007669"/>
    <property type="project" value="UniProtKB-KW"/>
</dbReference>
<dbReference type="InterPro" id="IPR036527">
    <property type="entry name" value="SCP2_sterol-bd_dom_sf"/>
</dbReference>
<feature type="domain" description="Metallo-beta-lactamase" evidence="9">
    <location>
        <begin position="147"/>
        <end position="369"/>
    </location>
</feature>
<evidence type="ECO:0000256" key="7">
    <source>
        <dbReference type="ARBA" id="ARBA00068034"/>
    </source>
</evidence>
<reference evidence="10" key="1">
    <citation type="submission" date="2016-01" db="EMBL/GenBank/DDBJ databases">
        <authorList>
            <person name="Peeters C."/>
        </authorList>
    </citation>
    <scope>NUCLEOTIDE SEQUENCE</scope>
    <source>
        <strain evidence="10">LMG 29320</strain>
    </source>
</reference>
<dbReference type="SUPFAM" id="SSF56281">
    <property type="entry name" value="Metallo-hydrolase/oxidoreductase"/>
    <property type="match status" value="1"/>
</dbReference>
<accession>A0A157ZB47</accession>
<comment type="caution">
    <text evidence="10">The sequence shown here is derived from an EMBL/GenBank/DDBJ whole genome shotgun (WGS) entry which is preliminary data.</text>
</comment>
<evidence type="ECO:0000313" key="10">
    <source>
        <dbReference type="EMBL" id="SAK42766.1"/>
    </source>
</evidence>
<dbReference type="RefSeq" id="WP_063936466.1">
    <property type="nucleotide sequence ID" value="NZ_FCNX02000001.1"/>
</dbReference>
<dbReference type="Gene3D" id="3.30.1050.10">
    <property type="entry name" value="SCP2 sterol-binding domain"/>
    <property type="match status" value="1"/>
</dbReference>
<dbReference type="GO" id="GO:0018909">
    <property type="term" value="P:dodecyl sulfate metabolic process"/>
    <property type="evidence" value="ECO:0007669"/>
    <property type="project" value="InterPro"/>
</dbReference>
<proteinExistence type="inferred from homology"/>
<keyword evidence="3" id="KW-0378">Hydrolase</keyword>
<evidence type="ECO:0000256" key="3">
    <source>
        <dbReference type="ARBA" id="ARBA00022801"/>
    </source>
</evidence>
<evidence type="ECO:0000256" key="8">
    <source>
        <dbReference type="ARBA" id="ARBA00075789"/>
    </source>
</evidence>
<dbReference type="STRING" id="1777138.AWB77_00493"/>
<dbReference type="PANTHER" id="PTHR43223">
    <property type="entry name" value="ALKYL/ARYL-SULFATASE"/>
    <property type="match status" value="1"/>
</dbReference>
<sequence>MNSCFSLLFASGTWRVLLVGSCLGLLVSGCATSEPSLAASANSSGALPVGAATSATAARNKAVLSELNFNDRASYDAVKRGLIAQLPDPVIRGKGGNVVYDGDKFNFVKGPSPDTVNPSFWRQSELNAQHGLYKIADRIYQFRGYDIANMTLIQGDTGWIIIDTTTSAEVSAAGLKLANDTLGARPVKAVIITHSHADHFGGMMGVLTPDDSKSKRVQIIAPAGFVEEAVSENLYAGNAMGRRARFSYGDGLPTDPTGSVGTGLGVNLSQGSIGLALPTTTITKTGQTLKVDGLDVVFQNAPGTEAPSEMMFYFPQLKALCLAEDATYVMHNLYTLRGAKVRSPLVWANTLTETLELFGDKADLAFASHTWPTWGNANIKKLVSDQRDMYKFINDQTLRLANQGYNASEIAERIKLPDTIGKQFYNRGYYGSLKHNVKATYQLYLGFFDGNPATLDELPRTETASRYVAAMGGADNVLRLGRAAFDKGDYRWTAELVNYVVYADPTNQAARQLQAAALEQLGFQAESATWRGFYLMGAQELRTGKRMAAATLVDPRTIPVPMAVDYASTLINPDRAGGVAKKVRLTVTDEHQQFTLTLKNSVLILDKPKPGEPVDGSYELTGPQFGAIVGGQAKTADLVSSGAVKATGDASALDSIVALIDRPDPAFPLVTPVDSK</sequence>
<dbReference type="SMART" id="SM00849">
    <property type="entry name" value="Lactamase_B"/>
    <property type="match status" value="1"/>
</dbReference>
<dbReference type="Gene3D" id="1.25.40.880">
    <property type="entry name" value="Alkyl sulfatase, dimerisation domain"/>
    <property type="match status" value="1"/>
</dbReference>
<dbReference type="InterPro" id="IPR044097">
    <property type="entry name" value="Bds1/SdsA1_MBL-fold"/>
</dbReference>
<evidence type="ECO:0000313" key="11">
    <source>
        <dbReference type="Proteomes" id="UP000054903"/>
    </source>
</evidence>
<dbReference type="Gene3D" id="3.60.15.30">
    <property type="entry name" value="Metallo-beta-lactamase domain"/>
    <property type="match status" value="1"/>
</dbReference>
<gene>
    <name evidence="10" type="ORF">AWB77_00493</name>
</gene>
<dbReference type="Proteomes" id="UP000054903">
    <property type="component" value="Unassembled WGS sequence"/>
</dbReference>
<dbReference type="InterPro" id="IPR001279">
    <property type="entry name" value="Metallo-B-lactamas"/>
</dbReference>
<dbReference type="InterPro" id="IPR038536">
    <property type="entry name" value="Alkyl/aryl-sulf_dimr_sf"/>
</dbReference>
<dbReference type="EC" id="3.1.6.21" evidence="6"/>
<name>A0A157ZB47_9BURK</name>
<dbReference type="EMBL" id="FCNX02000001">
    <property type="protein sequence ID" value="SAK42766.1"/>
    <property type="molecule type" value="Genomic_DNA"/>
</dbReference>
<keyword evidence="4" id="KW-0862">Zinc</keyword>
<organism evidence="10 11">
    <name type="scientific">Caballeronia fortuita</name>
    <dbReference type="NCBI Taxonomy" id="1777138"/>
    <lineage>
        <taxon>Bacteria</taxon>
        <taxon>Pseudomonadati</taxon>
        <taxon>Pseudomonadota</taxon>
        <taxon>Betaproteobacteria</taxon>
        <taxon>Burkholderiales</taxon>
        <taxon>Burkholderiaceae</taxon>
        <taxon>Caballeronia</taxon>
    </lineage>
</organism>
<dbReference type="InterPro" id="IPR036866">
    <property type="entry name" value="RibonucZ/Hydroxyglut_hydro"/>
</dbReference>
<dbReference type="CDD" id="cd07710">
    <property type="entry name" value="arylsulfatase_Sdsa1-like_MBL-fold"/>
    <property type="match status" value="1"/>
</dbReference>
<dbReference type="PANTHER" id="PTHR43223:SF1">
    <property type="entry name" value="ALKYL_ARYL-SULFATASE BDS1"/>
    <property type="match status" value="1"/>
</dbReference>
<protein>
    <recommendedName>
        <fullName evidence="7">Linear primary-alkylsulfatase</fullName>
        <ecNumber evidence="6">3.1.6.21</ecNumber>
    </recommendedName>
    <alternativeName>
        <fullName evidence="8">Type III linear primary-alkylsulfatase</fullName>
    </alternativeName>
</protein>
<dbReference type="SUPFAM" id="SSF55718">
    <property type="entry name" value="SCP-like"/>
    <property type="match status" value="1"/>
</dbReference>
<dbReference type="GO" id="GO:0018741">
    <property type="term" value="F:linear primary-alkylsulfatase activity"/>
    <property type="evidence" value="ECO:0007669"/>
    <property type="project" value="UniProtKB-EC"/>
</dbReference>
<evidence type="ECO:0000256" key="6">
    <source>
        <dbReference type="ARBA" id="ARBA00066568"/>
    </source>
</evidence>
<comment type="cofactor">
    <cofactor evidence="1">
        <name>Zn(2+)</name>
        <dbReference type="ChEBI" id="CHEBI:29105"/>
    </cofactor>
</comment>
<dbReference type="InterPro" id="IPR052195">
    <property type="entry name" value="Bact_Alkyl/Aryl-Sulfatase"/>
</dbReference>
<evidence type="ECO:0000256" key="1">
    <source>
        <dbReference type="ARBA" id="ARBA00001947"/>
    </source>
</evidence>
<dbReference type="FunFam" id="1.25.40.880:FF:000001">
    <property type="entry name" value="SDS hydrolase SdsA1"/>
    <property type="match status" value="1"/>
</dbReference>
<dbReference type="OrthoDB" id="9815874at2"/>
<evidence type="ECO:0000259" key="9">
    <source>
        <dbReference type="SMART" id="SM00849"/>
    </source>
</evidence>
<comment type="similarity">
    <text evidence="5">Belongs to the metallo-beta-lactamase superfamily. Type III sulfatase family.</text>
</comment>
<evidence type="ECO:0000256" key="5">
    <source>
        <dbReference type="ARBA" id="ARBA00033751"/>
    </source>
</evidence>
<dbReference type="InterPro" id="IPR029229">
    <property type="entry name" value="Alkyl_sulf_C"/>
</dbReference>